<accession>A0A0Q3IWH9</accession>
<keyword evidence="1" id="KW-0472">Membrane</keyword>
<evidence type="ECO:0000313" key="2">
    <source>
        <dbReference type="EMBL" id="KQK09971.1"/>
    </source>
</evidence>
<dbReference type="InParanoid" id="A0A0Q3IWH9"/>
<dbReference type="STRING" id="15368.A0A0Q3IWH9"/>
<dbReference type="PANTHER" id="PTHR33994">
    <property type="entry name" value="OS04G0515000 PROTEIN"/>
    <property type="match status" value="1"/>
</dbReference>
<dbReference type="Proteomes" id="UP000008810">
    <property type="component" value="Chromosome 2"/>
</dbReference>
<dbReference type="AlphaFoldDB" id="A0A0Q3IWH9"/>
<dbReference type="EMBL" id="CM000881">
    <property type="protein sequence ID" value="KQK09971.1"/>
    <property type="molecule type" value="Genomic_DNA"/>
</dbReference>
<proteinExistence type="predicted"/>
<keyword evidence="1" id="KW-1133">Transmembrane helix</keyword>
<name>A0A0Q3IWH9_BRADI</name>
<evidence type="ECO:0000256" key="1">
    <source>
        <dbReference type="SAM" id="Phobius"/>
    </source>
</evidence>
<feature type="transmembrane region" description="Helical" evidence="1">
    <location>
        <begin position="12"/>
        <end position="35"/>
    </location>
</feature>
<evidence type="ECO:0000313" key="3">
    <source>
        <dbReference type="EnsemblPlants" id="KQK09971"/>
    </source>
</evidence>
<keyword evidence="4" id="KW-1185">Reference proteome</keyword>
<reference evidence="2 3" key="1">
    <citation type="journal article" date="2010" name="Nature">
        <title>Genome sequencing and analysis of the model grass Brachypodium distachyon.</title>
        <authorList>
            <consortium name="International Brachypodium Initiative"/>
        </authorList>
    </citation>
    <scope>NUCLEOTIDE SEQUENCE [LARGE SCALE GENOMIC DNA]</scope>
    <source>
        <strain evidence="2 3">Bd21</strain>
    </source>
</reference>
<sequence length="191" mass="20847">MEESFSQRHPRLANALFLCIVALLMLAVAALTITLSSSPPEFSATVASFDGIGRSTGGASPTFRLALRVKNGNVWRHCFKPRGAAVEYDGVPIARAQDLSEFCVPARSVVEVPVVATSEGLGLPEKLYEGVQSRRHKQERVPLAMRLTLDELHVVLGPGWPMLLQCTAMLDGRPDLPSRCLLFIMVEQGLH</sequence>
<dbReference type="FunCoup" id="A0A0Q3IWH9">
    <property type="interactions" value="491"/>
</dbReference>
<evidence type="ECO:0008006" key="5">
    <source>
        <dbReference type="Google" id="ProtNLM"/>
    </source>
</evidence>
<dbReference type="Gramene" id="KQK09971">
    <property type="protein sequence ID" value="KQK09971"/>
    <property type="gene ID" value="BRADI_2g51274v3"/>
</dbReference>
<keyword evidence="1" id="KW-0812">Transmembrane</keyword>
<evidence type="ECO:0000313" key="4">
    <source>
        <dbReference type="Proteomes" id="UP000008810"/>
    </source>
</evidence>
<dbReference type="OrthoDB" id="668221at2759"/>
<reference evidence="3" key="3">
    <citation type="submission" date="2018-08" db="UniProtKB">
        <authorList>
            <consortium name="EnsemblPlants"/>
        </authorList>
    </citation>
    <scope>IDENTIFICATION</scope>
    <source>
        <strain evidence="3">cv. Bd21</strain>
    </source>
</reference>
<dbReference type="PANTHER" id="PTHR33994:SF22">
    <property type="entry name" value="LATE EMBRYOGENESIS ABUNDANT PROTEIN LEA-2 SUBGROUP DOMAIN-CONTAINING PROTEIN"/>
    <property type="match status" value="1"/>
</dbReference>
<gene>
    <name evidence="2" type="ORF">BRADI_2g51274v3</name>
</gene>
<organism evidence="2">
    <name type="scientific">Brachypodium distachyon</name>
    <name type="common">Purple false brome</name>
    <name type="synonym">Trachynia distachya</name>
    <dbReference type="NCBI Taxonomy" id="15368"/>
    <lineage>
        <taxon>Eukaryota</taxon>
        <taxon>Viridiplantae</taxon>
        <taxon>Streptophyta</taxon>
        <taxon>Embryophyta</taxon>
        <taxon>Tracheophyta</taxon>
        <taxon>Spermatophyta</taxon>
        <taxon>Magnoliopsida</taxon>
        <taxon>Liliopsida</taxon>
        <taxon>Poales</taxon>
        <taxon>Poaceae</taxon>
        <taxon>BOP clade</taxon>
        <taxon>Pooideae</taxon>
        <taxon>Stipodae</taxon>
        <taxon>Brachypodieae</taxon>
        <taxon>Brachypodium</taxon>
    </lineage>
</organism>
<protein>
    <recommendedName>
        <fullName evidence="5">Late embryogenesis abundant protein LEA-2 subgroup domain-containing protein</fullName>
    </recommendedName>
</protein>
<reference evidence="2" key="2">
    <citation type="submission" date="2017-06" db="EMBL/GenBank/DDBJ databases">
        <title>WGS assembly of Brachypodium distachyon.</title>
        <authorList>
            <consortium name="The International Brachypodium Initiative"/>
            <person name="Lucas S."/>
            <person name="Harmon-Smith M."/>
            <person name="Lail K."/>
            <person name="Tice H."/>
            <person name="Grimwood J."/>
            <person name="Bruce D."/>
            <person name="Barry K."/>
            <person name="Shu S."/>
            <person name="Lindquist E."/>
            <person name="Wang M."/>
            <person name="Pitluck S."/>
            <person name="Vogel J.P."/>
            <person name="Garvin D.F."/>
            <person name="Mockler T.C."/>
            <person name="Schmutz J."/>
            <person name="Rokhsar D."/>
            <person name="Bevan M.W."/>
        </authorList>
    </citation>
    <scope>NUCLEOTIDE SEQUENCE</scope>
    <source>
        <strain evidence="2">Bd21</strain>
    </source>
</reference>
<dbReference type="EnsemblPlants" id="KQK09971">
    <property type="protein sequence ID" value="KQK09971"/>
    <property type="gene ID" value="BRADI_2g51274v3"/>
</dbReference>